<feature type="region of interest" description="Disordered" evidence="1">
    <location>
        <begin position="1"/>
        <end position="36"/>
    </location>
</feature>
<evidence type="ECO:0000256" key="2">
    <source>
        <dbReference type="SAM" id="Phobius"/>
    </source>
</evidence>
<feature type="transmembrane region" description="Helical" evidence="2">
    <location>
        <begin position="45"/>
        <end position="63"/>
    </location>
</feature>
<feature type="compositionally biased region" description="Polar residues" evidence="1">
    <location>
        <begin position="1"/>
        <end position="11"/>
    </location>
</feature>
<dbReference type="AlphaFoldDB" id="A0A8T0XSA3"/>
<proteinExistence type="predicted"/>
<evidence type="ECO:0000313" key="4">
    <source>
        <dbReference type="Proteomes" id="UP000823388"/>
    </source>
</evidence>
<dbReference type="EMBL" id="CM029037">
    <property type="protein sequence ID" value="KAG2661878.1"/>
    <property type="molecule type" value="Genomic_DNA"/>
</dbReference>
<evidence type="ECO:0000256" key="1">
    <source>
        <dbReference type="SAM" id="MobiDB-lite"/>
    </source>
</evidence>
<feature type="transmembrane region" description="Helical" evidence="2">
    <location>
        <begin position="69"/>
        <end position="86"/>
    </location>
</feature>
<evidence type="ECO:0000313" key="3">
    <source>
        <dbReference type="EMBL" id="KAG2661878.1"/>
    </source>
</evidence>
<keyword evidence="2" id="KW-0812">Transmembrane</keyword>
<keyword evidence="2" id="KW-0472">Membrane</keyword>
<name>A0A8T0XSA3_PANVG</name>
<gene>
    <name evidence="3" type="ORF">PVAP13_1KG111606</name>
</gene>
<reference evidence="3" key="1">
    <citation type="submission" date="2020-05" db="EMBL/GenBank/DDBJ databases">
        <title>WGS assembly of Panicum virgatum.</title>
        <authorList>
            <person name="Lovell J.T."/>
            <person name="Jenkins J."/>
            <person name="Shu S."/>
            <person name="Juenger T.E."/>
            <person name="Schmutz J."/>
        </authorList>
    </citation>
    <scope>NUCLEOTIDE SEQUENCE</scope>
    <source>
        <strain evidence="3">AP13</strain>
    </source>
</reference>
<comment type="caution">
    <text evidence="3">The sequence shown here is derived from an EMBL/GenBank/DDBJ whole genome shotgun (WGS) entry which is preliminary data.</text>
</comment>
<keyword evidence="2" id="KW-1133">Transmembrane helix</keyword>
<protein>
    <submittedName>
        <fullName evidence="3">Uncharacterized protein</fullName>
    </submittedName>
</protein>
<keyword evidence="4" id="KW-1185">Reference proteome</keyword>
<organism evidence="3 4">
    <name type="scientific">Panicum virgatum</name>
    <name type="common">Blackwell switchgrass</name>
    <dbReference type="NCBI Taxonomy" id="38727"/>
    <lineage>
        <taxon>Eukaryota</taxon>
        <taxon>Viridiplantae</taxon>
        <taxon>Streptophyta</taxon>
        <taxon>Embryophyta</taxon>
        <taxon>Tracheophyta</taxon>
        <taxon>Spermatophyta</taxon>
        <taxon>Magnoliopsida</taxon>
        <taxon>Liliopsida</taxon>
        <taxon>Poales</taxon>
        <taxon>Poaceae</taxon>
        <taxon>PACMAD clade</taxon>
        <taxon>Panicoideae</taxon>
        <taxon>Panicodae</taxon>
        <taxon>Paniceae</taxon>
        <taxon>Panicinae</taxon>
        <taxon>Panicum</taxon>
        <taxon>Panicum sect. Hiantes</taxon>
    </lineage>
</organism>
<dbReference type="Proteomes" id="UP000823388">
    <property type="component" value="Chromosome 1K"/>
</dbReference>
<sequence>MAQAPQGQGNAVNKEATASEPEMEQAAPATGPDDTGRGRLLRGSALLLMLFGATVIIGAFAAPVLLPRLFFALLVWLVGCLSLYMPRPDGRVRHLYAICNTLYTIQRGEGVLRGIELPLSDTCPGRRSPTRAVECMNVFRYPSIPRL</sequence>
<accession>A0A8T0XSA3</accession>